<reference evidence="1" key="1">
    <citation type="submission" date="2020-02" db="EMBL/GenBank/DDBJ databases">
        <title>Draft genome sequence of Candidatus Afipia apatlaquensis IBT-C3, a potential strain for decolorization of textile dyes.</title>
        <authorList>
            <person name="Sanchez-Reyes A."/>
            <person name="Breton-Deval L."/>
            <person name="Mangelson H."/>
            <person name="Sanchez-Flores A."/>
        </authorList>
    </citation>
    <scope>NUCLEOTIDE SEQUENCE [LARGE SCALE GENOMIC DNA]</scope>
    <source>
        <strain evidence="1">IBT-C3</strain>
    </source>
</reference>
<dbReference type="Proteomes" id="UP000480266">
    <property type="component" value="Unassembled WGS sequence"/>
</dbReference>
<dbReference type="Gene3D" id="3.40.1260.10">
    <property type="entry name" value="DsrEFH-like"/>
    <property type="match status" value="1"/>
</dbReference>
<evidence type="ECO:0008006" key="3">
    <source>
        <dbReference type="Google" id="ProtNLM"/>
    </source>
</evidence>
<dbReference type="EMBL" id="JAAMRR010001602">
    <property type="protein sequence ID" value="NGX99512.1"/>
    <property type="molecule type" value="Genomic_DNA"/>
</dbReference>
<dbReference type="PANTHER" id="PTHR37691:SF1">
    <property type="entry name" value="BLR3518 PROTEIN"/>
    <property type="match status" value="1"/>
</dbReference>
<accession>A0A7C9VQX2</accession>
<dbReference type="PANTHER" id="PTHR37691">
    <property type="entry name" value="BLR3518 PROTEIN"/>
    <property type="match status" value="1"/>
</dbReference>
<name>A0A7C9VQX2_9BRAD</name>
<evidence type="ECO:0000313" key="2">
    <source>
        <dbReference type="Proteomes" id="UP000480266"/>
    </source>
</evidence>
<proteinExistence type="predicted"/>
<feature type="non-terminal residue" evidence="1">
    <location>
        <position position="1"/>
    </location>
</feature>
<organism evidence="1 2">
    <name type="scientific">Candidatus Afipia apatlaquensis</name>
    <dbReference type="NCBI Taxonomy" id="2712852"/>
    <lineage>
        <taxon>Bacteria</taxon>
        <taxon>Pseudomonadati</taxon>
        <taxon>Pseudomonadota</taxon>
        <taxon>Alphaproteobacteria</taxon>
        <taxon>Hyphomicrobiales</taxon>
        <taxon>Nitrobacteraceae</taxon>
        <taxon>Afipia</taxon>
    </lineage>
</organism>
<evidence type="ECO:0000313" key="1">
    <source>
        <dbReference type="EMBL" id="NGX99512.1"/>
    </source>
</evidence>
<dbReference type="SUPFAM" id="SSF75169">
    <property type="entry name" value="DsrEFH-like"/>
    <property type="match status" value="1"/>
</dbReference>
<dbReference type="AlphaFoldDB" id="A0A7C9VQX2"/>
<dbReference type="InterPro" id="IPR027396">
    <property type="entry name" value="DsrEFH-like"/>
</dbReference>
<gene>
    <name evidence="1" type="ORF">G4V63_31295</name>
</gene>
<protein>
    <recommendedName>
        <fullName evidence="3">DsrE family protein</fullName>
    </recommendedName>
</protein>
<sequence length="80" mass="8634">IEVVAFGPGIDLLRAESENRSLVDSLVTQGVRFDVCGNTLDTIERETGQRPKTNPHAIEVQVGVGQLLTLSEGGYTVIRP</sequence>
<comment type="caution">
    <text evidence="1">The sequence shown here is derived from an EMBL/GenBank/DDBJ whole genome shotgun (WGS) entry which is preliminary data.</text>
</comment>
<keyword evidence="2" id="KW-1185">Reference proteome</keyword>